<protein>
    <submittedName>
        <fullName evidence="3">Uncharacterized protein</fullName>
    </submittedName>
</protein>
<feature type="signal peptide" evidence="2">
    <location>
        <begin position="1"/>
        <end position="25"/>
    </location>
</feature>
<evidence type="ECO:0000313" key="4">
    <source>
        <dbReference type="Proteomes" id="UP000548476"/>
    </source>
</evidence>
<evidence type="ECO:0000256" key="1">
    <source>
        <dbReference type="SAM" id="MobiDB-lite"/>
    </source>
</evidence>
<keyword evidence="4" id="KW-1185">Reference proteome</keyword>
<organism evidence="3 4">
    <name type="scientific">Phytomonospora endophytica</name>
    <dbReference type="NCBI Taxonomy" id="714109"/>
    <lineage>
        <taxon>Bacteria</taxon>
        <taxon>Bacillati</taxon>
        <taxon>Actinomycetota</taxon>
        <taxon>Actinomycetes</taxon>
        <taxon>Micromonosporales</taxon>
        <taxon>Micromonosporaceae</taxon>
        <taxon>Phytomonospora</taxon>
    </lineage>
</organism>
<sequence>MTRYGTAALAAVIIGVGLLAGCTSASQPDDPPSPTVSNSAPVTDTAGDGGRAEIVESAVTALKDAYIWAVGVKNTSASDLLVVVRLSGGEETNVNGVLHTILPGQTMYTGARVKADAAPATISPSVTETRWVPMETLARNDMDAGVELIEGGLEHGSDSYIARVSFSTRGVGVPAQTVELLILFRDAEGVLLGGMATGSTGVAAAGASAIRSTFDFAEWPAGADEAASTVTISVSCCAVIE</sequence>
<reference evidence="3 4" key="1">
    <citation type="submission" date="2020-08" db="EMBL/GenBank/DDBJ databases">
        <title>Genomic Encyclopedia of Type Strains, Phase IV (KMG-IV): sequencing the most valuable type-strain genomes for metagenomic binning, comparative biology and taxonomic classification.</title>
        <authorList>
            <person name="Goeker M."/>
        </authorList>
    </citation>
    <scope>NUCLEOTIDE SEQUENCE [LARGE SCALE GENOMIC DNA]</scope>
    <source>
        <strain evidence="3 4">YIM 65646</strain>
    </source>
</reference>
<evidence type="ECO:0000313" key="3">
    <source>
        <dbReference type="EMBL" id="MBB6036291.1"/>
    </source>
</evidence>
<dbReference type="EMBL" id="JACHGT010000008">
    <property type="protein sequence ID" value="MBB6036291.1"/>
    <property type="molecule type" value="Genomic_DNA"/>
</dbReference>
<dbReference type="PROSITE" id="PS51257">
    <property type="entry name" value="PROKAR_LIPOPROTEIN"/>
    <property type="match status" value="1"/>
</dbReference>
<dbReference type="AlphaFoldDB" id="A0A841FG35"/>
<dbReference type="RefSeq" id="WP_184789118.1">
    <property type="nucleotide sequence ID" value="NZ_BONT01000046.1"/>
</dbReference>
<keyword evidence="2" id="KW-0732">Signal</keyword>
<proteinExistence type="predicted"/>
<feature type="chain" id="PRO_5032590921" evidence="2">
    <location>
        <begin position="26"/>
        <end position="241"/>
    </location>
</feature>
<accession>A0A841FG35</accession>
<dbReference type="Proteomes" id="UP000548476">
    <property type="component" value="Unassembled WGS sequence"/>
</dbReference>
<name>A0A841FG35_9ACTN</name>
<evidence type="ECO:0000256" key="2">
    <source>
        <dbReference type="SAM" id="SignalP"/>
    </source>
</evidence>
<feature type="region of interest" description="Disordered" evidence="1">
    <location>
        <begin position="24"/>
        <end position="49"/>
    </location>
</feature>
<comment type="caution">
    <text evidence="3">The sequence shown here is derived from an EMBL/GenBank/DDBJ whole genome shotgun (WGS) entry which is preliminary data.</text>
</comment>
<gene>
    <name evidence="3" type="ORF">HNR73_004159</name>
</gene>